<dbReference type="SUPFAM" id="SSF52047">
    <property type="entry name" value="RNI-like"/>
    <property type="match status" value="1"/>
</dbReference>
<organism evidence="2 3">
    <name type="scientific">Diplodia corticola</name>
    <dbReference type="NCBI Taxonomy" id="236234"/>
    <lineage>
        <taxon>Eukaryota</taxon>
        <taxon>Fungi</taxon>
        <taxon>Dikarya</taxon>
        <taxon>Ascomycota</taxon>
        <taxon>Pezizomycotina</taxon>
        <taxon>Dothideomycetes</taxon>
        <taxon>Dothideomycetes incertae sedis</taxon>
        <taxon>Botryosphaeriales</taxon>
        <taxon>Botryosphaeriaceae</taxon>
        <taxon>Diplodia</taxon>
    </lineage>
</organism>
<feature type="compositionally biased region" description="Basic and acidic residues" evidence="1">
    <location>
        <begin position="45"/>
        <end position="60"/>
    </location>
</feature>
<gene>
    <name evidence="2" type="ORF">BKCO1_4900048</name>
</gene>
<name>A0A1J9RFL4_9PEZI</name>
<dbReference type="Proteomes" id="UP000183809">
    <property type="component" value="Unassembled WGS sequence"/>
</dbReference>
<feature type="region of interest" description="Disordered" evidence="1">
    <location>
        <begin position="1"/>
        <end position="60"/>
    </location>
</feature>
<dbReference type="OrthoDB" id="193467at2759"/>
<feature type="region of interest" description="Disordered" evidence="1">
    <location>
        <begin position="87"/>
        <end position="126"/>
    </location>
</feature>
<dbReference type="RefSeq" id="XP_020127591.1">
    <property type="nucleotide sequence ID" value="XM_020276562.1"/>
</dbReference>
<dbReference type="AlphaFoldDB" id="A0A1J9RFL4"/>
<dbReference type="STRING" id="236234.A0A1J9RFL4"/>
<evidence type="ECO:0000313" key="3">
    <source>
        <dbReference type="Proteomes" id="UP000183809"/>
    </source>
</evidence>
<dbReference type="EMBL" id="MNUE01000049">
    <property type="protein sequence ID" value="OJD31331.1"/>
    <property type="molecule type" value="Genomic_DNA"/>
</dbReference>
<feature type="compositionally biased region" description="Polar residues" evidence="1">
    <location>
        <begin position="7"/>
        <end position="17"/>
    </location>
</feature>
<reference evidence="2 3" key="1">
    <citation type="submission" date="2016-10" db="EMBL/GenBank/DDBJ databases">
        <title>Proteomics and genomics reveal pathogen-plant mechanisms compatible with a hemibiotrophic lifestyle of Diplodia corticola.</title>
        <authorList>
            <person name="Fernandes I."/>
            <person name="De Jonge R."/>
            <person name="Van De Peer Y."/>
            <person name="Devreese B."/>
            <person name="Alves A."/>
            <person name="Esteves A.C."/>
        </authorList>
    </citation>
    <scope>NUCLEOTIDE SEQUENCE [LARGE SCALE GENOMIC DNA]</scope>
    <source>
        <strain evidence="2 3">CBS 112549</strain>
    </source>
</reference>
<keyword evidence="3" id="KW-1185">Reference proteome</keyword>
<evidence type="ECO:0000256" key="1">
    <source>
        <dbReference type="SAM" id="MobiDB-lite"/>
    </source>
</evidence>
<accession>A0A1J9RFL4</accession>
<sequence length="543" mass="61121">MPKKHQPSYNKPSSNYVHPSLSSSRESSSSNAAPSASQSVNDRLSQLRREQAPRSAIDRRNELAESLTARPVHPALRQILNLPEVSAPRPRLAARTTTGRRVPGPSAPQSWLESSRHAPDPTPQAPRLWKIMRPRFTERLPPQRSLVHYTCKTLAKNWEYLLEYEQHYLATLPVQLKDILLSYIAAYGPEDGITLESLRVLFLNEHELDDATGSDELVHLDLTGMISKHFTLGEITKYVTHSPALKKDALTESMNNLSVGEDVADSWEDAEEAQLPVLPKSSLNPRFPNLTHLSLAYPQKTSWSQLLTLSSHLPTLTHLSLAFWPKPTMTPHATTASMISQHGRVEFGGTHFYSEMDNDWQEAANILRRLANNTYCLKWLDLCGCDWTPALVWGVNDRQVSFPRARRGVDGDDAGDWDIKDARPCPDWNGSWRQVTHINLSQGWIPHSVQAIRALPAGMLSCELLSFLRSDRGRKMVEKVPAGEAQTPHQTRRWIEKEGENRNIAHAINGLRKSSKGPYCEVDYGWSSNILSGSSNYDEVFEV</sequence>
<protein>
    <recommendedName>
        <fullName evidence="4">Tafazzin</fullName>
    </recommendedName>
</protein>
<feature type="compositionally biased region" description="Low complexity" evidence="1">
    <location>
        <begin position="20"/>
        <end position="39"/>
    </location>
</feature>
<evidence type="ECO:0000313" key="2">
    <source>
        <dbReference type="EMBL" id="OJD31331.1"/>
    </source>
</evidence>
<dbReference type="GeneID" id="31016823"/>
<evidence type="ECO:0008006" key="4">
    <source>
        <dbReference type="Google" id="ProtNLM"/>
    </source>
</evidence>
<comment type="caution">
    <text evidence="2">The sequence shown here is derived from an EMBL/GenBank/DDBJ whole genome shotgun (WGS) entry which is preliminary data.</text>
</comment>
<proteinExistence type="predicted"/>